<sequence length="78" mass="8107">MDAFGDLALSGKAALATMAPGVSGSLLSTVMGLLVAIPALFGYNFIVATIKALTIDLENFGTEVLSEIEKRFVAEDSI</sequence>
<reference evidence="10" key="1">
    <citation type="submission" date="2019-03" db="EMBL/GenBank/DDBJ databases">
        <title>Complete genome of Methylacidiphilum kamchatkense Kam1.</title>
        <authorList>
            <person name="Kruse T."/>
            <person name="Murarilal Ratnadevi C."/>
            <person name="Erikstad H.-A."/>
            <person name="Birkeland N.-K."/>
        </authorList>
    </citation>
    <scope>NUCLEOTIDE SEQUENCE [LARGE SCALE GENOMIC DNA]</scope>
    <source>
        <strain evidence="10">kam1</strain>
    </source>
</reference>
<feature type="transmembrane region" description="Helical" evidence="7">
    <location>
        <begin position="26"/>
        <end position="46"/>
    </location>
</feature>
<keyword evidence="4 7" id="KW-1133">Transmembrane helix</keyword>
<keyword evidence="3 7" id="KW-0812">Transmembrane</keyword>
<evidence type="ECO:0000256" key="7">
    <source>
        <dbReference type="SAM" id="Phobius"/>
    </source>
</evidence>
<comment type="subcellular location">
    <subcellularLocation>
        <location evidence="1">Cell membrane</location>
        <topology evidence="1">Multi-pass membrane protein</topology>
    </subcellularLocation>
    <subcellularLocation>
        <location evidence="6">Membrane</location>
        <topology evidence="6">Multi-pass membrane protein</topology>
    </subcellularLocation>
</comment>
<keyword evidence="2" id="KW-1003">Cell membrane</keyword>
<dbReference type="GO" id="GO:0005886">
    <property type="term" value="C:plasma membrane"/>
    <property type="evidence" value="ECO:0007669"/>
    <property type="project" value="UniProtKB-SubCell"/>
</dbReference>
<dbReference type="EMBL" id="CP037899">
    <property type="protein sequence ID" value="QDQ43355.1"/>
    <property type="molecule type" value="Genomic_DNA"/>
</dbReference>
<dbReference type="PANTHER" id="PTHR30625">
    <property type="entry name" value="PROTEIN TOLQ"/>
    <property type="match status" value="1"/>
</dbReference>
<feature type="domain" description="MotA/TolQ/ExbB proton channel" evidence="8">
    <location>
        <begin position="1"/>
        <end position="58"/>
    </location>
</feature>
<keyword evidence="6" id="KW-0813">Transport</keyword>
<evidence type="ECO:0000256" key="1">
    <source>
        <dbReference type="ARBA" id="ARBA00004651"/>
    </source>
</evidence>
<proteinExistence type="inferred from homology"/>
<evidence type="ECO:0000259" key="8">
    <source>
        <dbReference type="Pfam" id="PF01618"/>
    </source>
</evidence>
<evidence type="ECO:0000313" key="10">
    <source>
        <dbReference type="Proteomes" id="UP000315925"/>
    </source>
</evidence>
<gene>
    <name evidence="9" type="ORF">kam1_2147</name>
</gene>
<evidence type="ECO:0000256" key="6">
    <source>
        <dbReference type="RuleBase" id="RU004057"/>
    </source>
</evidence>
<dbReference type="InterPro" id="IPR002898">
    <property type="entry name" value="MotA_ExbB_proton_chnl"/>
</dbReference>
<dbReference type="RefSeq" id="WP_244946076.1">
    <property type="nucleotide sequence ID" value="NZ_CP037899.1"/>
</dbReference>
<accession>A0A516TQ68</accession>
<evidence type="ECO:0000256" key="5">
    <source>
        <dbReference type="ARBA" id="ARBA00023136"/>
    </source>
</evidence>
<dbReference type="KEGG" id="mkc:kam1_2147"/>
<name>A0A516TQ68_9BACT</name>
<dbReference type="GO" id="GO:0017038">
    <property type="term" value="P:protein import"/>
    <property type="evidence" value="ECO:0007669"/>
    <property type="project" value="TreeGrafter"/>
</dbReference>
<keyword evidence="5 7" id="KW-0472">Membrane</keyword>
<dbReference type="AlphaFoldDB" id="A0A516TQ68"/>
<dbReference type="Proteomes" id="UP000315925">
    <property type="component" value="Chromosome"/>
</dbReference>
<keyword evidence="6" id="KW-0653">Protein transport</keyword>
<evidence type="ECO:0000256" key="4">
    <source>
        <dbReference type="ARBA" id="ARBA00022989"/>
    </source>
</evidence>
<dbReference type="PANTHER" id="PTHR30625:SF3">
    <property type="entry name" value="TOL-PAL SYSTEM PROTEIN TOLQ"/>
    <property type="match status" value="1"/>
</dbReference>
<evidence type="ECO:0000313" key="9">
    <source>
        <dbReference type="EMBL" id="QDQ43355.1"/>
    </source>
</evidence>
<protein>
    <submittedName>
        <fullName evidence="9">MotA/TolQ/ExbB proton channel family protein</fullName>
    </submittedName>
</protein>
<evidence type="ECO:0000256" key="2">
    <source>
        <dbReference type="ARBA" id="ARBA00022475"/>
    </source>
</evidence>
<evidence type="ECO:0000256" key="3">
    <source>
        <dbReference type="ARBA" id="ARBA00022692"/>
    </source>
</evidence>
<dbReference type="InterPro" id="IPR050790">
    <property type="entry name" value="ExbB/TolQ_transport"/>
</dbReference>
<dbReference type="Pfam" id="PF01618">
    <property type="entry name" value="MotA_ExbB"/>
    <property type="match status" value="1"/>
</dbReference>
<comment type="similarity">
    <text evidence="6">Belongs to the exbB/tolQ family.</text>
</comment>
<organism evidence="9 10">
    <name type="scientific">Methylacidiphilum kamchatkense Kam1</name>
    <dbReference type="NCBI Taxonomy" id="1202785"/>
    <lineage>
        <taxon>Bacteria</taxon>
        <taxon>Pseudomonadati</taxon>
        <taxon>Verrucomicrobiota</taxon>
        <taxon>Methylacidiphilae</taxon>
        <taxon>Methylacidiphilales</taxon>
        <taxon>Methylacidiphilaceae</taxon>
        <taxon>Methylacidiphilum (ex Ratnadevi et al. 2023)</taxon>
    </lineage>
</organism>